<comment type="caution">
    <text evidence="3">The sequence shown here is derived from an EMBL/GenBank/DDBJ whole genome shotgun (WGS) entry which is preliminary data.</text>
</comment>
<evidence type="ECO:0000313" key="4">
    <source>
        <dbReference type="Proteomes" id="UP000468388"/>
    </source>
</evidence>
<evidence type="ECO:0000256" key="1">
    <source>
        <dbReference type="SAM" id="MobiDB-lite"/>
    </source>
</evidence>
<feature type="chain" id="PRO_5026917149" description="Toxin-antitoxin system YwqK family antitoxin" evidence="2">
    <location>
        <begin position="20"/>
        <end position="196"/>
    </location>
</feature>
<dbReference type="AlphaFoldDB" id="A0A6N8JF30"/>
<protein>
    <recommendedName>
        <fullName evidence="5">Toxin-antitoxin system YwqK family antitoxin</fullName>
    </recommendedName>
</protein>
<keyword evidence="2" id="KW-0732">Signal</keyword>
<feature type="signal peptide" evidence="2">
    <location>
        <begin position="1"/>
        <end position="19"/>
    </location>
</feature>
<dbReference type="EMBL" id="WRXO01000009">
    <property type="protein sequence ID" value="MVT43797.1"/>
    <property type="molecule type" value="Genomic_DNA"/>
</dbReference>
<reference evidence="3 4" key="1">
    <citation type="submission" date="2019-12" db="EMBL/GenBank/DDBJ databases">
        <title>The draft genomic sequence of strain Chitinophaga oryziterrae JCM 16595.</title>
        <authorList>
            <person name="Zhang X."/>
        </authorList>
    </citation>
    <scope>NUCLEOTIDE SEQUENCE [LARGE SCALE GENOMIC DNA]</scope>
    <source>
        <strain evidence="3 4">JCM 16595</strain>
    </source>
</reference>
<proteinExistence type="predicted"/>
<feature type="region of interest" description="Disordered" evidence="1">
    <location>
        <begin position="159"/>
        <end position="196"/>
    </location>
</feature>
<organism evidence="3 4">
    <name type="scientific">Chitinophaga oryziterrae</name>
    <dbReference type="NCBI Taxonomy" id="1031224"/>
    <lineage>
        <taxon>Bacteria</taxon>
        <taxon>Pseudomonadati</taxon>
        <taxon>Bacteroidota</taxon>
        <taxon>Chitinophagia</taxon>
        <taxon>Chitinophagales</taxon>
        <taxon>Chitinophagaceae</taxon>
        <taxon>Chitinophaga</taxon>
    </lineage>
</organism>
<name>A0A6N8JF30_9BACT</name>
<gene>
    <name evidence="3" type="ORF">GO495_24600</name>
</gene>
<dbReference type="OrthoDB" id="649587at2"/>
<dbReference type="Gene3D" id="2.20.110.10">
    <property type="entry name" value="Histone H3 K4-specific methyltransferase SET7/9 N-terminal domain"/>
    <property type="match status" value="1"/>
</dbReference>
<evidence type="ECO:0008006" key="5">
    <source>
        <dbReference type="Google" id="ProtNLM"/>
    </source>
</evidence>
<dbReference type="SUPFAM" id="SSF82185">
    <property type="entry name" value="Histone H3 K4-specific methyltransferase SET7/9 N-terminal domain"/>
    <property type="match status" value="1"/>
</dbReference>
<keyword evidence="4" id="KW-1185">Reference proteome</keyword>
<evidence type="ECO:0000313" key="3">
    <source>
        <dbReference type="EMBL" id="MVT43797.1"/>
    </source>
</evidence>
<dbReference type="Pfam" id="PF07661">
    <property type="entry name" value="MORN_2"/>
    <property type="match status" value="2"/>
</dbReference>
<dbReference type="Proteomes" id="UP000468388">
    <property type="component" value="Unassembled WGS sequence"/>
</dbReference>
<sequence>MRQLFILSFLQLMMFAAFAQEKTNQVDAQKHKQGPWSEQMPEVKGEPGYTWEGNYINDFKEGVWKKYAESGGIIAEETYKHGVLNGHCRYFYSNGLVSAEGSFIAIDIDGQKETYRVIDPVTGEERMEEIARTSNSLRNGVWKVYDEDGHMTKEYYKRGEPVSPEEMDTLAPSTPQKTAPVNFLPHQATGGKKSKH</sequence>
<dbReference type="RefSeq" id="WP_157302617.1">
    <property type="nucleotide sequence ID" value="NZ_BAAAZB010000001.1"/>
</dbReference>
<accession>A0A6N8JF30</accession>
<evidence type="ECO:0000256" key="2">
    <source>
        <dbReference type="SAM" id="SignalP"/>
    </source>
</evidence>
<dbReference type="InterPro" id="IPR011652">
    <property type="entry name" value="MORN_2"/>
</dbReference>